<sequence>MVIGAGAVGGVVAAHLVETGHDVVLVARGEHARLIRSRGLVVRRPDGVRTIGMTVAETASEVELSPSDVLFLTVKTQDVEPVLAEWAWKPVHCASEPVGVGADLPMVTFQNGLAAEGTALRRFDNVYGATIAVAASFLTPGEVVSPSLPPVAGVIWLGRHPGGRDDVQDSIARDLGNAGFEAFSVMDERRHKAAKLLGSVANALDLLSGPEDLRGRAKMLLREEAIAALHAAEIPLTPHCALDYRGVQLEILPVPGHVPSRFSTWQSFARGTTSEVDFLNGEVVLLGRLAGVPVPLNRRTQRLVADLRFVPFRSLRVLLDGAEGLPFHAARNVRPSLEHEEATA</sequence>
<accession>A0A8J4E8T5</accession>
<dbReference type="InterPro" id="IPR008927">
    <property type="entry name" value="6-PGluconate_DH-like_C_sf"/>
</dbReference>
<evidence type="ECO:0000313" key="3">
    <source>
        <dbReference type="EMBL" id="GIJ63087.1"/>
    </source>
</evidence>
<dbReference type="SUPFAM" id="SSF51735">
    <property type="entry name" value="NAD(P)-binding Rossmann-fold domains"/>
    <property type="match status" value="1"/>
</dbReference>
<dbReference type="SUPFAM" id="SSF48179">
    <property type="entry name" value="6-phosphogluconate dehydrogenase C-terminal domain-like"/>
    <property type="match status" value="1"/>
</dbReference>
<feature type="domain" description="Ketopantoate reductase C-terminal" evidence="2">
    <location>
        <begin position="222"/>
        <end position="305"/>
    </location>
</feature>
<keyword evidence="4" id="KW-1185">Reference proteome</keyword>
<evidence type="ECO:0000259" key="1">
    <source>
        <dbReference type="Pfam" id="PF02558"/>
    </source>
</evidence>
<dbReference type="Proteomes" id="UP000612585">
    <property type="component" value="Unassembled WGS sequence"/>
</dbReference>
<feature type="domain" description="Ketopantoate reductase N-terminal" evidence="1">
    <location>
        <begin position="2"/>
        <end position="144"/>
    </location>
</feature>
<dbReference type="EMBL" id="BOPG01000088">
    <property type="protein sequence ID" value="GIJ63087.1"/>
    <property type="molecule type" value="Genomic_DNA"/>
</dbReference>
<dbReference type="InterPro" id="IPR013332">
    <property type="entry name" value="KPR_N"/>
</dbReference>
<reference evidence="3" key="1">
    <citation type="submission" date="2021-01" db="EMBL/GenBank/DDBJ databases">
        <title>Whole genome shotgun sequence of Virgisporangium aurantiacum NBRC 16421.</title>
        <authorList>
            <person name="Komaki H."/>
            <person name="Tamura T."/>
        </authorList>
    </citation>
    <scope>NUCLEOTIDE SEQUENCE</scope>
    <source>
        <strain evidence="3">NBRC 16421</strain>
    </source>
</reference>
<dbReference type="Gene3D" id="1.10.1040.10">
    <property type="entry name" value="N-(1-d-carboxylethyl)-l-norvaline Dehydrogenase, domain 2"/>
    <property type="match status" value="1"/>
</dbReference>
<protein>
    <submittedName>
        <fullName evidence="3">Ketopantoate reductase</fullName>
    </submittedName>
</protein>
<evidence type="ECO:0000313" key="4">
    <source>
        <dbReference type="Proteomes" id="UP000612585"/>
    </source>
</evidence>
<evidence type="ECO:0000259" key="2">
    <source>
        <dbReference type="Pfam" id="PF08546"/>
    </source>
</evidence>
<dbReference type="InterPro" id="IPR013752">
    <property type="entry name" value="KPA_reductase"/>
</dbReference>
<gene>
    <name evidence="3" type="ORF">Vau01_106030</name>
</gene>
<dbReference type="Pfam" id="PF08546">
    <property type="entry name" value="ApbA_C"/>
    <property type="match status" value="1"/>
</dbReference>
<name>A0A8J4E8T5_9ACTN</name>
<comment type="caution">
    <text evidence="3">The sequence shown here is derived from an EMBL/GenBank/DDBJ whole genome shotgun (WGS) entry which is preliminary data.</text>
</comment>
<dbReference type="InterPro" id="IPR036291">
    <property type="entry name" value="NAD(P)-bd_dom_sf"/>
</dbReference>
<dbReference type="InterPro" id="IPR013328">
    <property type="entry name" value="6PGD_dom2"/>
</dbReference>
<dbReference type="AlphaFoldDB" id="A0A8J4E8T5"/>
<dbReference type="Gene3D" id="3.40.50.720">
    <property type="entry name" value="NAD(P)-binding Rossmann-like Domain"/>
    <property type="match status" value="1"/>
</dbReference>
<dbReference type="Pfam" id="PF02558">
    <property type="entry name" value="ApbA"/>
    <property type="match status" value="1"/>
</dbReference>
<proteinExistence type="predicted"/>
<organism evidence="3 4">
    <name type="scientific">Virgisporangium aurantiacum</name>
    <dbReference type="NCBI Taxonomy" id="175570"/>
    <lineage>
        <taxon>Bacteria</taxon>
        <taxon>Bacillati</taxon>
        <taxon>Actinomycetota</taxon>
        <taxon>Actinomycetes</taxon>
        <taxon>Micromonosporales</taxon>
        <taxon>Micromonosporaceae</taxon>
        <taxon>Virgisporangium</taxon>
    </lineage>
</organism>